<proteinExistence type="predicted"/>
<sequence>MPQITMPDGPPGNWDLHNSASKTLGVGYLRSQMAQGFSAVKAKVVFEGHCGFGDFRDQWDAGMAGTGSSVLQTDPDSLGSVEVSPAWDAKWRWRSRGRSRHLCTPL</sequence>
<reference evidence="1 2" key="1">
    <citation type="submission" date="2016-02" db="EMBL/GenBank/DDBJ databases">
        <title>Band-tailed pigeon sequencing and assembly.</title>
        <authorList>
            <person name="Soares A.E."/>
            <person name="Novak B.J."/>
            <person name="Rice E.S."/>
            <person name="O'Connell B."/>
            <person name="Chang D."/>
            <person name="Weber S."/>
            <person name="Shapiro B."/>
        </authorList>
    </citation>
    <scope>NUCLEOTIDE SEQUENCE [LARGE SCALE GENOMIC DNA]</scope>
    <source>
        <strain evidence="1">BTP2013</strain>
        <tissue evidence="1">Blood</tissue>
    </source>
</reference>
<dbReference type="Proteomes" id="UP000190648">
    <property type="component" value="Unassembled WGS sequence"/>
</dbReference>
<evidence type="ECO:0000313" key="1">
    <source>
        <dbReference type="EMBL" id="OPJ90186.1"/>
    </source>
</evidence>
<accession>A0A1V4L0N6</accession>
<gene>
    <name evidence="1" type="ORF">AV530_014788</name>
</gene>
<protein>
    <submittedName>
        <fullName evidence="1">Uncharacterized protein</fullName>
    </submittedName>
</protein>
<dbReference type="EMBL" id="LSYS01000429">
    <property type="protein sequence ID" value="OPJ90186.1"/>
    <property type="molecule type" value="Genomic_DNA"/>
</dbReference>
<evidence type="ECO:0000313" key="2">
    <source>
        <dbReference type="Proteomes" id="UP000190648"/>
    </source>
</evidence>
<organism evidence="1 2">
    <name type="scientific">Patagioenas fasciata monilis</name>
    <dbReference type="NCBI Taxonomy" id="372326"/>
    <lineage>
        <taxon>Eukaryota</taxon>
        <taxon>Metazoa</taxon>
        <taxon>Chordata</taxon>
        <taxon>Craniata</taxon>
        <taxon>Vertebrata</taxon>
        <taxon>Euteleostomi</taxon>
        <taxon>Archelosauria</taxon>
        <taxon>Archosauria</taxon>
        <taxon>Dinosauria</taxon>
        <taxon>Saurischia</taxon>
        <taxon>Theropoda</taxon>
        <taxon>Coelurosauria</taxon>
        <taxon>Aves</taxon>
        <taxon>Neognathae</taxon>
        <taxon>Neoaves</taxon>
        <taxon>Columbimorphae</taxon>
        <taxon>Columbiformes</taxon>
        <taxon>Columbidae</taxon>
        <taxon>Patagioenas</taxon>
    </lineage>
</organism>
<dbReference type="AlphaFoldDB" id="A0A1V4L0N6"/>
<comment type="caution">
    <text evidence="1">The sequence shown here is derived from an EMBL/GenBank/DDBJ whole genome shotgun (WGS) entry which is preliminary data.</text>
</comment>
<name>A0A1V4L0N6_PATFA</name>
<keyword evidence="2" id="KW-1185">Reference proteome</keyword>